<dbReference type="STRING" id="493475.GARC_0464"/>
<dbReference type="SUPFAM" id="SSF53335">
    <property type="entry name" value="S-adenosyl-L-methionine-dependent methyltransferases"/>
    <property type="match status" value="1"/>
</dbReference>
<organism evidence="2 3">
    <name type="scientific">Paraglaciecola arctica BSs20135</name>
    <dbReference type="NCBI Taxonomy" id="493475"/>
    <lineage>
        <taxon>Bacteria</taxon>
        <taxon>Pseudomonadati</taxon>
        <taxon>Pseudomonadota</taxon>
        <taxon>Gammaproteobacteria</taxon>
        <taxon>Alteromonadales</taxon>
        <taxon>Alteromonadaceae</taxon>
        <taxon>Paraglaciecola</taxon>
    </lineage>
</organism>
<evidence type="ECO:0000259" key="1">
    <source>
        <dbReference type="Pfam" id="PF08241"/>
    </source>
</evidence>
<dbReference type="CDD" id="cd02440">
    <property type="entry name" value="AdoMet_MTases"/>
    <property type="match status" value="1"/>
</dbReference>
<dbReference type="eggNOG" id="COG2226">
    <property type="taxonomic scope" value="Bacteria"/>
</dbReference>
<dbReference type="InterPro" id="IPR029063">
    <property type="entry name" value="SAM-dependent_MTases_sf"/>
</dbReference>
<keyword evidence="3" id="KW-1185">Reference proteome</keyword>
<dbReference type="OrthoDB" id="323463at2"/>
<proteinExistence type="predicted"/>
<reference evidence="2 3" key="1">
    <citation type="journal article" date="2017" name="Antonie Van Leeuwenhoek">
        <title>Rhizobium rhizosphaerae sp. nov., a novel species isolated from rice rhizosphere.</title>
        <authorList>
            <person name="Zhao J.J."/>
            <person name="Zhang J."/>
            <person name="Zhang R.J."/>
            <person name="Zhang C.W."/>
            <person name="Yin H.Q."/>
            <person name="Zhang X.X."/>
        </authorList>
    </citation>
    <scope>NUCLEOTIDE SEQUENCE [LARGE SCALE GENOMIC DNA]</scope>
    <source>
        <strain evidence="2 3">BSs20135</strain>
    </source>
</reference>
<dbReference type="Proteomes" id="UP000006327">
    <property type="component" value="Unassembled WGS sequence"/>
</dbReference>
<evidence type="ECO:0000313" key="2">
    <source>
        <dbReference type="EMBL" id="GAC17446.1"/>
    </source>
</evidence>
<comment type="caution">
    <text evidence="2">The sequence shown here is derived from an EMBL/GenBank/DDBJ whole genome shotgun (WGS) entry which is preliminary data.</text>
</comment>
<accession>K6Y0L1</accession>
<dbReference type="PANTHER" id="PTHR45036">
    <property type="entry name" value="METHYLTRANSFERASE LIKE 7B"/>
    <property type="match status" value="1"/>
</dbReference>
<dbReference type="PANTHER" id="PTHR45036:SF1">
    <property type="entry name" value="METHYLTRANSFERASE LIKE 7A"/>
    <property type="match status" value="1"/>
</dbReference>
<evidence type="ECO:0000313" key="3">
    <source>
        <dbReference type="Proteomes" id="UP000006327"/>
    </source>
</evidence>
<feature type="domain" description="Methyltransferase type 11" evidence="1">
    <location>
        <begin position="37"/>
        <end position="134"/>
    </location>
</feature>
<gene>
    <name evidence="2" type="ORF">GARC_0464</name>
</gene>
<name>K6Y0L1_9ALTE</name>
<protein>
    <recommendedName>
        <fullName evidence="1">Methyltransferase type 11 domain-containing protein</fullName>
    </recommendedName>
</protein>
<dbReference type="Pfam" id="PF08241">
    <property type="entry name" value="Methyltransf_11"/>
    <property type="match status" value="1"/>
</dbReference>
<dbReference type="GO" id="GO:0008757">
    <property type="term" value="F:S-adenosylmethionine-dependent methyltransferase activity"/>
    <property type="evidence" value="ECO:0007669"/>
    <property type="project" value="InterPro"/>
</dbReference>
<dbReference type="InterPro" id="IPR013216">
    <property type="entry name" value="Methyltransf_11"/>
</dbReference>
<dbReference type="EMBL" id="BAEO01000007">
    <property type="protein sequence ID" value="GAC17446.1"/>
    <property type="molecule type" value="Genomic_DNA"/>
</dbReference>
<dbReference type="AlphaFoldDB" id="K6Y0L1"/>
<sequence length="207" mass="23704">MSFIFARFYDKCMKATEDACLMDWRKELLKNVDGKLLEVGAGTGASLELYPKNSSLEIFLCEPDQNMRSQLIEKVEDQNLTNVSVLSCPGEKIASEDDFYDYVFVSLVCCSVNDIEASLNEIKRVLKSDGHFIFLEHVAAINGSSRRKWQDRLNFFWRKLAGNCHLNRETEQHIKNAGFTIIEIKHESMRKAFSLVRPTIRGLAKLT</sequence>
<dbReference type="Gene3D" id="3.40.50.150">
    <property type="entry name" value="Vaccinia Virus protein VP39"/>
    <property type="match status" value="1"/>
</dbReference>
<dbReference type="InterPro" id="IPR052356">
    <property type="entry name" value="Thiol_S-MT"/>
</dbReference>